<feature type="non-terminal residue" evidence="2">
    <location>
        <position position="1"/>
    </location>
</feature>
<feature type="region of interest" description="Disordered" evidence="1">
    <location>
        <begin position="1"/>
        <end position="60"/>
    </location>
</feature>
<organism evidence="2 3">
    <name type="scientific">Prorocentrum cordatum</name>
    <dbReference type="NCBI Taxonomy" id="2364126"/>
    <lineage>
        <taxon>Eukaryota</taxon>
        <taxon>Sar</taxon>
        <taxon>Alveolata</taxon>
        <taxon>Dinophyceae</taxon>
        <taxon>Prorocentrales</taxon>
        <taxon>Prorocentraceae</taxon>
        <taxon>Prorocentrum</taxon>
    </lineage>
</organism>
<sequence length="133" mass="14492">GAGAELAEAPPWLAALPDWEPSDGLAEARLQEPPREEGPPGQRELPVAVPRGTPPAGPAQGWQEELALVDSSGEWLREMQETFWEIFGAQNTTAAEEAQLLHSAEVLWGDCVSHGQRGRYLQLVDQGFQAARR</sequence>
<evidence type="ECO:0000313" key="3">
    <source>
        <dbReference type="Proteomes" id="UP001189429"/>
    </source>
</evidence>
<comment type="caution">
    <text evidence="2">The sequence shown here is derived from an EMBL/GenBank/DDBJ whole genome shotgun (WGS) entry which is preliminary data.</text>
</comment>
<reference evidence="2" key="1">
    <citation type="submission" date="2023-10" db="EMBL/GenBank/DDBJ databases">
        <authorList>
            <person name="Chen Y."/>
            <person name="Shah S."/>
            <person name="Dougan E. K."/>
            <person name="Thang M."/>
            <person name="Chan C."/>
        </authorList>
    </citation>
    <scope>NUCLEOTIDE SEQUENCE [LARGE SCALE GENOMIC DNA]</scope>
</reference>
<keyword evidence="3" id="KW-1185">Reference proteome</keyword>
<evidence type="ECO:0000313" key="2">
    <source>
        <dbReference type="EMBL" id="CAK0867544.1"/>
    </source>
</evidence>
<name>A0ABN9V452_9DINO</name>
<proteinExistence type="predicted"/>
<feature type="compositionally biased region" description="Low complexity" evidence="1">
    <location>
        <begin position="1"/>
        <end position="19"/>
    </location>
</feature>
<gene>
    <name evidence="2" type="ORF">PCOR1329_LOCUS54464</name>
</gene>
<dbReference type="Proteomes" id="UP001189429">
    <property type="component" value="Unassembled WGS sequence"/>
</dbReference>
<accession>A0ABN9V452</accession>
<evidence type="ECO:0000256" key="1">
    <source>
        <dbReference type="SAM" id="MobiDB-lite"/>
    </source>
</evidence>
<feature type="compositionally biased region" description="Basic and acidic residues" evidence="1">
    <location>
        <begin position="29"/>
        <end position="38"/>
    </location>
</feature>
<dbReference type="EMBL" id="CAUYUJ010016656">
    <property type="protein sequence ID" value="CAK0867544.1"/>
    <property type="molecule type" value="Genomic_DNA"/>
</dbReference>
<protein>
    <submittedName>
        <fullName evidence="2">Uncharacterized protein</fullName>
    </submittedName>
</protein>